<accession>A0A818XPV6</accession>
<dbReference type="InterPro" id="IPR018499">
    <property type="entry name" value="Tetraspanin/Peripherin"/>
</dbReference>
<dbReference type="Proteomes" id="UP000663833">
    <property type="component" value="Unassembled WGS sequence"/>
</dbReference>
<evidence type="ECO:0000256" key="2">
    <source>
        <dbReference type="ARBA" id="ARBA00006840"/>
    </source>
</evidence>
<reference evidence="10" key="1">
    <citation type="submission" date="2021-02" db="EMBL/GenBank/DDBJ databases">
        <authorList>
            <person name="Nowell W R."/>
        </authorList>
    </citation>
    <scope>NUCLEOTIDE SEQUENCE</scope>
</reference>
<dbReference type="Proteomes" id="UP000663873">
    <property type="component" value="Unassembled WGS sequence"/>
</dbReference>
<dbReference type="InterPro" id="IPR000301">
    <property type="entry name" value="Tetraspanin_animals"/>
</dbReference>
<feature type="transmembrane region" description="Helical" evidence="7">
    <location>
        <begin position="206"/>
        <end position="231"/>
    </location>
</feature>
<feature type="transmembrane region" description="Helical" evidence="7">
    <location>
        <begin position="62"/>
        <end position="86"/>
    </location>
</feature>
<protein>
    <recommendedName>
        <fullName evidence="7">Tetraspanin</fullName>
    </recommendedName>
</protein>
<evidence type="ECO:0000313" key="14">
    <source>
        <dbReference type="Proteomes" id="UP000663872"/>
    </source>
</evidence>
<dbReference type="CDD" id="cd03127">
    <property type="entry name" value="tetraspanin_LEL"/>
    <property type="match status" value="1"/>
</dbReference>
<sequence>MVRLSCGVQCARTTLFALNIIFLIFGFSILGLGIYVKINGNFSAIAAAYNITQSLGGLTMQWVGTIIIIVGVFTSCLAAFGCLGAICKNRVFLYSYATLLTLIVLMEFGAVVVILRFRNDLWQSYDSGFEEIFRNAYRNKHNATIEIIEQLEKEFKCCGVDSATDYLKLDLPVPKSCYPQQIHKSFPYTQGCAEAVALWIWKELPWIAVVLGAILFIEIFGIVSSLVLGVAKSHSSNVEIYDQYL</sequence>
<feature type="disulfide bond" evidence="6">
    <location>
        <begin position="158"/>
        <end position="177"/>
    </location>
</feature>
<evidence type="ECO:0000256" key="5">
    <source>
        <dbReference type="ARBA" id="ARBA00023136"/>
    </source>
</evidence>
<comment type="similarity">
    <text evidence="2 7">Belongs to the tetraspanin (TM4SF) family.</text>
</comment>
<evidence type="ECO:0000313" key="12">
    <source>
        <dbReference type="EMBL" id="CAF4328436.1"/>
    </source>
</evidence>
<dbReference type="EMBL" id="CAJOBR010003812">
    <property type="protein sequence ID" value="CAF4753661.1"/>
    <property type="molecule type" value="Genomic_DNA"/>
</dbReference>
<dbReference type="EMBL" id="CAJNYT010005432">
    <property type="protein sequence ID" value="CAF3743862.1"/>
    <property type="molecule type" value="Genomic_DNA"/>
</dbReference>
<dbReference type="PANTHER" id="PTHR19282:SF431">
    <property type="entry name" value="TETRASPANIN 26A, ISOFORM B-RELATED"/>
    <property type="match status" value="1"/>
</dbReference>
<dbReference type="EMBL" id="CAJNYD010000846">
    <property type="protein sequence ID" value="CAF3301421.1"/>
    <property type="molecule type" value="Genomic_DNA"/>
</dbReference>
<evidence type="ECO:0000256" key="6">
    <source>
        <dbReference type="PIRSR" id="PIRSR002419-1"/>
    </source>
</evidence>
<evidence type="ECO:0000313" key="11">
    <source>
        <dbReference type="EMBL" id="CAF4292426.1"/>
    </source>
</evidence>
<dbReference type="Proteomes" id="UP000663872">
    <property type="component" value="Unassembled WGS sequence"/>
</dbReference>
<proteinExistence type="inferred from homology"/>
<keyword evidence="3 7" id="KW-0812">Transmembrane</keyword>
<dbReference type="PIRSF" id="PIRSF002419">
    <property type="entry name" value="Tetraspanin"/>
    <property type="match status" value="1"/>
</dbReference>
<dbReference type="InterPro" id="IPR008952">
    <property type="entry name" value="Tetraspanin_EC2_sf"/>
</dbReference>
<dbReference type="EMBL" id="CAJOBP010001541">
    <property type="protein sequence ID" value="CAF4292426.1"/>
    <property type="molecule type" value="Genomic_DNA"/>
</dbReference>
<keyword evidence="6" id="KW-1015">Disulfide bond</keyword>
<keyword evidence="5 7" id="KW-0472">Membrane</keyword>
<name>A0A818XPV6_9BILA</name>
<dbReference type="Proteomes" id="UP000663825">
    <property type="component" value="Unassembled WGS sequence"/>
</dbReference>
<feature type="transmembrane region" description="Helical" evidence="7">
    <location>
        <begin position="93"/>
        <end position="117"/>
    </location>
</feature>
<feature type="disulfide bond" evidence="6">
    <location>
        <begin position="157"/>
        <end position="192"/>
    </location>
</feature>
<evidence type="ECO:0000313" key="10">
    <source>
        <dbReference type="EMBL" id="CAF3743862.1"/>
    </source>
</evidence>
<dbReference type="SUPFAM" id="SSF48652">
    <property type="entry name" value="Tetraspanin"/>
    <property type="match status" value="1"/>
</dbReference>
<dbReference type="PRINTS" id="PR00259">
    <property type="entry name" value="TMFOUR"/>
</dbReference>
<dbReference type="AlphaFoldDB" id="A0A818XPV6"/>
<dbReference type="Gene3D" id="1.10.1450.10">
    <property type="entry name" value="Tetraspanin"/>
    <property type="match status" value="1"/>
</dbReference>
<dbReference type="Proteomes" id="UP000663848">
    <property type="component" value="Unassembled WGS sequence"/>
</dbReference>
<organism evidence="10 14">
    <name type="scientific">Rotaria socialis</name>
    <dbReference type="NCBI Taxonomy" id="392032"/>
    <lineage>
        <taxon>Eukaryota</taxon>
        <taxon>Metazoa</taxon>
        <taxon>Spiralia</taxon>
        <taxon>Gnathifera</taxon>
        <taxon>Rotifera</taxon>
        <taxon>Eurotatoria</taxon>
        <taxon>Bdelloidea</taxon>
        <taxon>Philodinida</taxon>
        <taxon>Philodinidae</taxon>
        <taxon>Rotaria</taxon>
    </lineage>
</organism>
<dbReference type="GO" id="GO:0005886">
    <property type="term" value="C:plasma membrane"/>
    <property type="evidence" value="ECO:0007669"/>
    <property type="project" value="TreeGrafter"/>
</dbReference>
<comment type="caution">
    <text evidence="10">The sequence shown here is derived from an EMBL/GenBank/DDBJ whole genome shotgun (WGS) entry which is preliminary data.</text>
</comment>
<dbReference type="Pfam" id="PF00335">
    <property type="entry name" value="Tetraspanin"/>
    <property type="match status" value="1"/>
</dbReference>
<evidence type="ECO:0000256" key="7">
    <source>
        <dbReference type="RuleBase" id="RU361218"/>
    </source>
</evidence>
<evidence type="ECO:0000313" key="9">
    <source>
        <dbReference type="EMBL" id="CAF3403405.1"/>
    </source>
</evidence>
<evidence type="ECO:0000313" key="13">
    <source>
        <dbReference type="EMBL" id="CAF4753661.1"/>
    </source>
</evidence>
<gene>
    <name evidence="10" type="ORF">GRG538_LOCUS31009</name>
    <name evidence="12" type="ORF">HFQ381_LOCUS15288</name>
    <name evidence="8" type="ORF">LUA448_LOCUS8104</name>
    <name evidence="13" type="ORF">QYT958_LOCUS21159</name>
    <name evidence="9" type="ORF">TIS948_LOCUS27914</name>
    <name evidence="11" type="ORF">UJA718_LOCUS12106</name>
</gene>
<keyword evidence="15" id="KW-1185">Reference proteome</keyword>
<keyword evidence="4 7" id="KW-1133">Transmembrane helix</keyword>
<dbReference type="OrthoDB" id="10033535at2759"/>
<feature type="transmembrane region" description="Helical" evidence="7">
    <location>
        <begin position="12"/>
        <end position="36"/>
    </location>
</feature>
<evidence type="ECO:0000256" key="1">
    <source>
        <dbReference type="ARBA" id="ARBA00004141"/>
    </source>
</evidence>
<evidence type="ECO:0000256" key="3">
    <source>
        <dbReference type="ARBA" id="ARBA00022692"/>
    </source>
</evidence>
<dbReference type="PANTHER" id="PTHR19282">
    <property type="entry name" value="TETRASPANIN"/>
    <property type="match status" value="1"/>
</dbReference>
<evidence type="ECO:0000313" key="8">
    <source>
        <dbReference type="EMBL" id="CAF3301421.1"/>
    </source>
</evidence>
<dbReference type="EMBL" id="CAJNXB010005039">
    <property type="protein sequence ID" value="CAF3403405.1"/>
    <property type="molecule type" value="Genomic_DNA"/>
</dbReference>
<dbReference type="EMBL" id="CAJOBO010001032">
    <property type="protein sequence ID" value="CAF4328436.1"/>
    <property type="molecule type" value="Genomic_DNA"/>
</dbReference>
<evidence type="ECO:0000313" key="15">
    <source>
        <dbReference type="Proteomes" id="UP000663873"/>
    </source>
</evidence>
<comment type="subcellular location">
    <subcellularLocation>
        <location evidence="1 7">Membrane</location>
        <topology evidence="1 7">Multi-pass membrane protein</topology>
    </subcellularLocation>
</comment>
<evidence type="ECO:0000256" key="4">
    <source>
        <dbReference type="ARBA" id="ARBA00022989"/>
    </source>
</evidence>
<dbReference type="Proteomes" id="UP000663851">
    <property type="component" value="Unassembled WGS sequence"/>
</dbReference>